<accession>A0A8S5S7X1</accession>
<name>A0A8S5S7X1_9CAUD</name>
<reference evidence="2" key="1">
    <citation type="journal article" date="2021" name="Proc. Natl. Acad. Sci. U.S.A.">
        <title>A Catalog of Tens of Thousands of Viruses from Human Metagenomes Reveals Hidden Associations with Chronic Diseases.</title>
        <authorList>
            <person name="Tisza M.J."/>
            <person name="Buck C.B."/>
        </authorList>
    </citation>
    <scope>NUCLEOTIDE SEQUENCE</scope>
    <source>
        <strain evidence="2">CtnzH2</strain>
    </source>
</reference>
<keyword evidence="2" id="KW-0131">Cell cycle</keyword>
<evidence type="ECO:0000256" key="1">
    <source>
        <dbReference type="SAM" id="Coils"/>
    </source>
</evidence>
<keyword evidence="1" id="KW-0175">Coiled coil</keyword>
<dbReference type="GO" id="GO:0051301">
    <property type="term" value="P:cell division"/>
    <property type="evidence" value="ECO:0007669"/>
    <property type="project" value="UniProtKB-KW"/>
</dbReference>
<keyword evidence="2" id="KW-0132">Cell division</keyword>
<dbReference type="EMBL" id="BK032549">
    <property type="protein sequence ID" value="DAF47014.1"/>
    <property type="molecule type" value="Genomic_DNA"/>
</dbReference>
<sequence length="132" mass="15755">MRIGSLRKMIGFEYKGQVAYITRVDDFRDYMEPEVYEAVRKAFENGFDGGLRQEYEELQAEYDELQTAYDILEDEVGDIDAVQAEREECEEERDALQEKVDTLTHHIEELINQYYQRYIKTEEIIPKLEKLI</sequence>
<evidence type="ECO:0000313" key="2">
    <source>
        <dbReference type="EMBL" id="DAF47014.1"/>
    </source>
</evidence>
<dbReference type="Gene3D" id="1.20.5.340">
    <property type="match status" value="1"/>
</dbReference>
<feature type="coiled-coil region" evidence="1">
    <location>
        <begin position="48"/>
        <end position="113"/>
    </location>
</feature>
<proteinExistence type="predicted"/>
<protein>
    <submittedName>
        <fullName evidence="2">Cell division protein</fullName>
    </submittedName>
</protein>
<organism evidence="2">
    <name type="scientific">Myoviridae sp. ctnzH2</name>
    <dbReference type="NCBI Taxonomy" id="2827707"/>
    <lineage>
        <taxon>Viruses</taxon>
        <taxon>Duplodnaviria</taxon>
        <taxon>Heunggongvirae</taxon>
        <taxon>Uroviricota</taxon>
        <taxon>Caudoviricetes</taxon>
    </lineage>
</organism>